<evidence type="ECO:0000259" key="14">
    <source>
        <dbReference type="PROSITE" id="PS50862"/>
    </source>
</evidence>
<dbReference type="InterPro" id="IPR006195">
    <property type="entry name" value="aa-tRNA-synth_II"/>
</dbReference>
<dbReference type="PROSITE" id="PS50862">
    <property type="entry name" value="AA_TRNA_LIGASE_II"/>
    <property type="match status" value="1"/>
</dbReference>
<evidence type="ECO:0000256" key="10">
    <source>
        <dbReference type="ARBA" id="ARBA00022917"/>
    </source>
</evidence>
<dbReference type="InterPro" id="IPR022911">
    <property type="entry name" value="Phe_tRNA_ligase_alpha1_bac"/>
</dbReference>
<comment type="cofactor">
    <cofactor evidence="13">
        <name>Mg(2+)</name>
        <dbReference type="ChEBI" id="CHEBI:18420"/>
    </cofactor>
    <text evidence="13">Binds 2 magnesium ions per tetramer.</text>
</comment>
<evidence type="ECO:0000256" key="11">
    <source>
        <dbReference type="ARBA" id="ARBA00023146"/>
    </source>
</evidence>
<dbReference type="CDD" id="cd00496">
    <property type="entry name" value="PheRS_alpha_core"/>
    <property type="match status" value="1"/>
</dbReference>
<keyword evidence="8 13" id="KW-0067">ATP-binding</keyword>
<dbReference type="Gene3D" id="3.30.930.10">
    <property type="entry name" value="Bira Bifunctional Protein, Domain 2"/>
    <property type="match status" value="1"/>
</dbReference>
<comment type="similarity">
    <text evidence="2 13">Belongs to the class-II aminoacyl-tRNA synthetase family. Phe-tRNA synthetase alpha subunit type 1 subfamily.</text>
</comment>
<dbReference type="RefSeq" id="WP_036431702.1">
    <property type="nucleotide sequence ID" value="NZ_JFDO01000016.1"/>
</dbReference>
<comment type="subunit">
    <text evidence="3 13">Tetramer of two alpha and two beta subunits.</text>
</comment>
<feature type="domain" description="Aminoacyl-transfer RNA synthetases class-II family profile" evidence="14">
    <location>
        <begin position="113"/>
        <end position="343"/>
    </location>
</feature>
<dbReference type="InterPro" id="IPR004529">
    <property type="entry name" value="Phe-tRNA-synth_IIc_asu"/>
</dbReference>
<evidence type="ECO:0000313" key="16">
    <source>
        <dbReference type="Proteomes" id="UP000028533"/>
    </source>
</evidence>
<evidence type="ECO:0000256" key="5">
    <source>
        <dbReference type="ARBA" id="ARBA00022598"/>
    </source>
</evidence>
<comment type="caution">
    <text evidence="15">The sequence shown here is derived from an EMBL/GenBank/DDBJ whole genome shotgun (WGS) entry which is preliminary data.</text>
</comment>
<keyword evidence="9 13" id="KW-0460">Magnesium</keyword>
<dbReference type="GO" id="GO:0004826">
    <property type="term" value="F:phenylalanine-tRNA ligase activity"/>
    <property type="evidence" value="ECO:0007669"/>
    <property type="project" value="UniProtKB-UniRule"/>
</dbReference>
<dbReference type="Pfam" id="PF02912">
    <property type="entry name" value="Phe_tRNA-synt_N"/>
    <property type="match status" value="1"/>
</dbReference>
<dbReference type="GO" id="GO:0000049">
    <property type="term" value="F:tRNA binding"/>
    <property type="evidence" value="ECO:0007669"/>
    <property type="project" value="InterPro"/>
</dbReference>
<dbReference type="GO" id="GO:0005737">
    <property type="term" value="C:cytoplasm"/>
    <property type="evidence" value="ECO:0007669"/>
    <property type="project" value="UniProtKB-SubCell"/>
</dbReference>
<comment type="catalytic activity">
    <reaction evidence="12 13">
        <text>tRNA(Phe) + L-phenylalanine + ATP = L-phenylalanyl-tRNA(Phe) + AMP + diphosphate + H(+)</text>
        <dbReference type="Rhea" id="RHEA:19413"/>
        <dbReference type="Rhea" id="RHEA-COMP:9668"/>
        <dbReference type="Rhea" id="RHEA-COMP:9699"/>
        <dbReference type="ChEBI" id="CHEBI:15378"/>
        <dbReference type="ChEBI" id="CHEBI:30616"/>
        <dbReference type="ChEBI" id="CHEBI:33019"/>
        <dbReference type="ChEBI" id="CHEBI:58095"/>
        <dbReference type="ChEBI" id="CHEBI:78442"/>
        <dbReference type="ChEBI" id="CHEBI:78531"/>
        <dbReference type="ChEBI" id="CHEBI:456215"/>
        <dbReference type="EC" id="6.1.1.20"/>
    </reaction>
</comment>
<evidence type="ECO:0000256" key="12">
    <source>
        <dbReference type="ARBA" id="ARBA00049255"/>
    </source>
</evidence>
<keyword evidence="10 13" id="KW-0648">Protein biosynthesis</keyword>
<keyword evidence="6 13" id="KW-0479">Metal-binding</keyword>
<name>A0A084EM63_MYCCA</name>
<dbReference type="GO" id="GO:0006432">
    <property type="term" value="P:phenylalanyl-tRNA aminoacylation"/>
    <property type="evidence" value="ECO:0007669"/>
    <property type="project" value="UniProtKB-UniRule"/>
</dbReference>
<dbReference type="PANTHER" id="PTHR11538">
    <property type="entry name" value="PHENYLALANYL-TRNA SYNTHETASE"/>
    <property type="match status" value="1"/>
</dbReference>
<dbReference type="Pfam" id="PF01409">
    <property type="entry name" value="tRNA-synt_2d"/>
    <property type="match status" value="1"/>
</dbReference>
<dbReference type="GO" id="GO:0005524">
    <property type="term" value="F:ATP binding"/>
    <property type="evidence" value="ECO:0007669"/>
    <property type="project" value="UniProtKB-UniRule"/>
</dbReference>
<evidence type="ECO:0000256" key="13">
    <source>
        <dbReference type="HAMAP-Rule" id="MF_00281"/>
    </source>
</evidence>
<dbReference type="HAMAP" id="MF_00281">
    <property type="entry name" value="Phe_tRNA_synth_alpha1"/>
    <property type="match status" value="1"/>
</dbReference>
<dbReference type="Proteomes" id="UP000028533">
    <property type="component" value="Unassembled WGS sequence"/>
</dbReference>
<dbReference type="InterPro" id="IPR004188">
    <property type="entry name" value="Phe-tRNA_ligase_II_N"/>
</dbReference>
<evidence type="ECO:0000256" key="6">
    <source>
        <dbReference type="ARBA" id="ARBA00022723"/>
    </source>
</evidence>
<organism evidence="15 16">
    <name type="scientific">Mycoplasma capricolum subsp. capricolum 14232</name>
    <dbReference type="NCBI Taxonomy" id="1188238"/>
    <lineage>
        <taxon>Bacteria</taxon>
        <taxon>Bacillati</taxon>
        <taxon>Mycoplasmatota</taxon>
        <taxon>Mollicutes</taxon>
        <taxon>Mycoplasmataceae</taxon>
        <taxon>Mycoplasma</taxon>
    </lineage>
</organism>
<evidence type="ECO:0000256" key="9">
    <source>
        <dbReference type="ARBA" id="ARBA00022842"/>
    </source>
</evidence>
<gene>
    <name evidence="13 15" type="primary">pheS</name>
    <name evidence="15" type="ORF">MCAPa_3660</name>
</gene>
<proteinExistence type="inferred from homology"/>
<evidence type="ECO:0000256" key="4">
    <source>
        <dbReference type="ARBA" id="ARBA00022490"/>
    </source>
</evidence>
<accession>A0A084EM63</accession>
<keyword evidence="7 13" id="KW-0547">Nucleotide-binding</keyword>
<evidence type="ECO:0000256" key="1">
    <source>
        <dbReference type="ARBA" id="ARBA00004496"/>
    </source>
</evidence>
<dbReference type="EMBL" id="JFDO01000016">
    <property type="protein sequence ID" value="KEZ19055.1"/>
    <property type="molecule type" value="Genomic_DNA"/>
</dbReference>
<dbReference type="EC" id="6.1.1.20" evidence="13"/>
<feature type="binding site" evidence="13">
    <location>
        <position position="260"/>
    </location>
    <ligand>
        <name>Mg(2+)</name>
        <dbReference type="ChEBI" id="CHEBI:18420"/>
        <note>shared with beta subunit</note>
    </ligand>
</feature>
<comment type="subcellular location">
    <subcellularLocation>
        <location evidence="1 13">Cytoplasm</location>
    </subcellularLocation>
</comment>
<dbReference type="SUPFAM" id="SSF55681">
    <property type="entry name" value="Class II aaRS and biotin synthetases"/>
    <property type="match status" value="1"/>
</dbReference>
<keyword evidence="4 13" id="KW-0963">Cytoplasm</keyword>
<dbReference type="InterPro" id="IPR002319">
    <property type="entry name" value="Phenylalanyl-tRNA_Synthase"/>
</dbReference>
<evidence type="ECO:0000256" key="2">
    <source>
        <dbReference type="ARBA" id="ARBA00010207"/>
    </source>
</evidence>
<reference evidence="15 16" key="1">
    <citation type="submission" date="2014-02" db="EMBL/GenBank/DDBJ databases">
        <title>Genome sequence of Mycoplasma capricolum subsp. capricolum strain 14232.</title>
        <authorList>
            <person name="Sirand-Pugnet P."/>
            <person name="Breton M."/>
            <person name="Dordet-Frisoni E."/>
            <person name="Baranowski E."/>
            <person name="Barre A."/>
            <person name="Couture C."/>
            <person name="Dupuy V."/>
            <person name="Gaurivaud P."/>
            <person name="Jacob D."/>
            <person name="Lemaitre C."/>
            <person name="Manso-Silvan L."/>
            <person name="Nikolski M."/>
            <person name="Nouvel L.-X."/>
            <person name="Poumarat F."/>
            <person name="Tardy F."/>
            <person name="Thebault P."/>
            <person name="Theil S."/>
            <person name="Citti C."/>
            <person name="Thiaucourt F."/>
            <person name="Blanchard A."/>
        </authorList>
    </citation>
    <scope>NUCLEOTIDE SEQUENCE [LARGE SCALE GENOMIC DNA]</scope>
    <source>
        <strain evidence="15 16">14232</strain>
    </source>
</reference>
<evidence type="ECO:0000256" key="8">
    <source>
        <dbReference type="ARBA" id="ARBA00022840"/>
    </source>
</evidence>
<dbReference type="FunFam" id="3.30.930.10:FF:000089">
    <property type="entry name" value="Phenylalanine--tRNA ligase alpha subunit"/>
    <property type="match status" value="1"/>
</dbReference>
<dbReference type="NCBIfam" id="TIGR00468">
    <property type="entry name" value="pheS"/>
    <property type="match status" value="1"/>
</dbReference>
<dbReference type="SUPFAM" id="SSF46589">
    <property type="entry name" value="tRNA-binding arm"/>
    <property type="match status" value="1"/>
</dbReference>
<keyword evidence="11 13" id="KW-0030">Aminoacyl-tRNA synthetase</keyword>
<dbReference type="PANTHER" id="PTHR11538:SF41">
    <property type="entry name" value="PHENYLALANINE--TRNA LIGASE, MITOCHONDRIAL"/>
    <property type="match status" value="1"/>
</dbReference>
<protein>
    <recommendedName>
        <fullName evidence="13">Phenylalanine--tRNA ligase alpha subunit</fullName>
        <ecNumber evidence="13">6.1.1.20</ecNumber>
    </recommendedName>
    <alternativeName>
        <fullName evidence="13">Phenylalanyl-tRNA synthetase alpha subunit</fullName>
        <shortName evidence="13">PheRS</shortName>
    </alternativeName>
</protein>
<evidence type="ECO:0000256" key="7">
    <source>
        <dbReference type="ARBA" id="ARBA00022741"/>
    </source>
</evidence>
<sequence length="350" mass="40431">MIEQLNEILNSFKIKLKSVKDLNDWEELKKEFIGKDSNLTTILKSIKTISNDQKQEIGKLANQIRTTIIDNLNNKQEELKNKELLIKLEKEKIDVSLKNSSLKFGSKHVLNIVIEEISDIFTEIGFEMVSGTEIESDLYNFQKLNLPLDHPARDMQDTFYLDNNLVLRTHCTNMTSRMLTKLASLKTDDNNLAVISYGNVYRRDDDDATHSHQFMQIDGFVVGNKISFANLKWILKYMCQRLFNKDINIRLRPSYFPFTEPSVEVDVSCFKCDSKGCFICKKTGWIEILGAGMINEHVLKLNGLDPTKCSGLAFGIGIERIAMLKFNISNIRNFYENNVKFLEQFKFYSE</sequence>
<dbReference type="InterPro" id="IPR010978">
    <property type="entry name" value="tRNA-bd_arm"/>
</dbReference>
<dbReference type="GO" id="GO:0000287">
    <property type="term" value="F:magnesium ion binding"/>
    <property type="evidence" value="ECO:0007669"/>
    <property type="project" value="UniProtKB-UniRule"/>
</dbReference>
<keyword evidence="5 13" id="KW-0436">Ligase</keyword>
<dbReference type="InterPro" id="IPR045864">
    <property type="entry name" value="aa-tRNA-synth_II/BPL/LPL"/>
</dbReference>
<evidence type="ECO:0000313" key="15">
    <source>
        <dbReference type="EMBL" id="KEZ19055.1"/>
    </source>
</evidence>
<dbReference type="AlphaFoldDB" id="A0A084EM63"/>
<evidence type="ECO:0000256" key="3">
    <source>
        <dbReference type="ARBA" id="ARBA00011209"/>
    </source>
</evidence>